<name>A0A8S9II20_BRACR</name>
<dbReference type="EMBL" id="QGKW02001911">
    <property type="protein sequence ID" value="KAF2568882.1"/>
    <property type="molecule type" value="Genomic_DNA"/>
</dbReference>
<reference evidence="2" key="1">
    <citation type="submission" date="2019-12" db="EMBL/GenBank/DDBJ databases">
        <title>Genome sequencing and annotation of Brassica cretica.</title>
        <authorList>
            <person name="Studholme D.J."/>
            <person name="Sarris P.F."/>
        </authorList>
    </citation>
    <scope>NUCLEOTIDE SEQUENCE</scope>
    <source>
        <strain evidence="2">PFS-001/15</strain>
        <tissue evidence="2">Leaf</tissue>
    </source>
</reference>
<proteinExistence type="predicted"/>
<protein>
    <submittedName>
        <fullName evidence="2">Uncharacterized protein</fullName>
    </submittedName>
</protein>
<evidence type="ECO:0000256" key="1">
    <source>
        <dbReference type="SAM" id="MobiDB-lite"/>
    </source>
</evidence>
<feature type="region of interest" description="Disordered" evidence="1">
    <location>
        <begin position="1"/>
        <end position="57"/>
    </location>
</feature>
<dbReference type="Proteomes" id="UP000712281">
    <property type="component" value="Unassembled WGS sequence"/>
</dbReference>
<organism evidence="2 3">
    <name type="scientific">Brassica cretica</name>
    <name type="common">Mustard</name>
    <dbReference type="NCBI Taxonomy" id="69181"/>
    <lineage>
        <taxon>Eukaryota</taxon>
        <taxon>Viridiplantae</taxon>
        <taxon>Streptophyta</taxon>
        <taxon>Embryophyta</taxon>
        <taxon>Tracheophyta</taxon>
        <taxon>Spermatophyta</taxon>
        <taxon>Magnoliopsida</taxon>
        <taxon>eudicotyledons</taxon>
        <taxon>Gunneridae</taxon>
        <taxon>Pentapetalae</taxon>
        <taxon>rosids</taxon>
        <taxon>malvids</taxon>
        <taxon>Brassicales</taxon>
        <taxon>Brassicaceae</taxon>
        <taxon>Brassiceae</taxon>
        <taxon>Brassica</taxon>
    </lineage>
</organism>
<comment type="caution">
    <text evidence="2">The sequence shown here is derived from an EMBL/GenBank/DDBJ whole genome shotgun (WGS) entry which is preliminary data.</text>
</comment>
<accession>A0A8S9II20</accession>
<evidence type="ECO:0000313" key="2">
    <source>
        <dbReference type="EMBL" id="KAF2568882.1"/>
    </source>
</evidence>
<dbReference type="AlphaFoldDB" id="A0A8S9II20"/>
<evidence type="ECO:0000313" key="3">
    <source>
        <dbReference type="Proteomes" id="UP000712281"/>
    </source>
</evidence>
<gene>
    <name evidence="2" type="ORF">F2Q68_00025546</name>
</gene>
<sequence>MFDHRSLEPPSPAAVRPPPHRCRLSAAAGDFSSKTPPLLLPPVTGAGDSANSAESTR</sequence>